<reference evidence="1" key="2">
    <citation type="submission" date="2020-08" db="EMBL/GenBank/DDBJ databases">
        <title>Plant Genome Project.</title>
        <authorList>
            <person name="Zhang R.-G."/>
        </authorList>
    </citation>
    <scope>NUCLEOTIDE SEQUENCE</scope>
    <source>
        <strain evidence="1">Huo1</strain>
        <tissue evidence="1">Leaf</tissue>
    </source>
</reference>
<reference evidence="1" key="1">
    <citation type="submission" date="2018-01" db="EMBL/GenBank/DDBJ databases">
        <authorList>
            <person name="Mao J.F."/>
        </authorList>
    </citation>
    <scope>NUCLEOTIDE SEQUENCE</scope>
    <source>
        <strain evidence="1">Huo1</strain>
        <tissue evidence="1">Leaf</tissue>
    </source>
</reference>
<dbReference type="Proteomes" id="UP000298416">
    <property type="component" value="Unassembled WGS sequence"/>
</dbReference>
<proteinExistence type="predicted"/>
<gene>
    <name evidence="1" type="ORF">SASPL_137605</name>
</gene>
<comment type="caution">
    <text evidence="1">The sequence shown here is derived from an EMBL/GenBank/DDBJ whole genome shotgun (WGS) entry which is preliminary data.</text>
</comment>
<evidence type="ECO:0000313" key="2">
    <source>
        <dbReference type="Proteomes" id="UP000298416"/>
    </source>
</evidence>
<dbReference type="InterPro" id="IPR053234">
    <property type="entry name" value="RPM1_Interactor"/>
</dbReference>
<evidence type="ECO:0000313" key="1">
    <source>
        <dbReference type="EMBL" id="KAG6400762.1"/>
    </source>
</evidence>
<dbReference type="EMBL" id="PNBA02000014">
    <property type="protein sequence ID" value="KAG6400762.1"/>
    <property type="molecule type" value="Genomic_DNA"/>
</dbReference>
<keyword evidence="2" id="KW-1185">Reference proteome</keyword>
<protein>
    <submittedName>
        <fullName evidence="1">Uncharacterized protein</fullName>
    </submittedName>
</protein>
<name>A0A8X8WTP2_SALSN</name>
<dbReference type="PANTHER" id="PTHR33443">
    <property type="entry name" value="ZGC:112980"/>
    <property type="match status" value="1"/>
</dbReference>
<dbReference type="AlphaFoldDB" id="A0A8X8WTP2"/>
<dbReference type="PANTHER" id="PTHR33443:SF30">
    <property type="entry name" value="SARCOSINE DEHYDROGENASE-2C PROTEIN"/>
    <property type="match status" value="1"/>
</dbReference>
<accession>A0A8X8WTP2</accession>
<sequence length="122" mass="13700">MDPKMEVKPIFCPSPVQNTSPLKPIFYLKNREQIKKFEEKEECFILEFDPYNNSDVLKLPTTVNGDNVDADLSVVSEKGQCYCYVCDLSAPCLKWTGTVGGHCHAFSNEEEGNEATNQDCIA</sequence>
<organism evidence="1">
    <name type="scientific">Salvia splendens</name>
    <name type="common">Scarlet sage</name>
    <dbReference type="NCBI Taxonomy" id="180675"/>
    <lineage>
        <taxon>Eukaryota</taxon>
        <taxon>Viridiplantae</taxon>
        <taxon>Streptophyta</taxon>
        <taxon>Embryophyta</taxon>
        <taxon>Tracheophyta</taxon>
        <taxon>Spermatophyta</taxon>
        <taxon>Magnoliopsida</taxon>
        <taxon>eudicotyledons</taxon>
        <taxon>Gunneridae</taxon>
        <taxon>Pentapetalae</taxon>
        <taxon>asterids</taxon>
        <taxon>lamiids</taxon>
        <taxon>Lamiales</taxon>
        <taxon>Lamiaceae</taxon>
        <taxon>Nepetoideae</taxon>
        <taxon>Mentheae</taxon>
        <taxon>Salviinae</taxon>
        <taxon>Salvia</taxon>
        <taxon>Salvia subgen. Calosphace</taxon>
        <taxon>core Calosphace</taxon>
    </lineage>
</organism>